<dbReference type="Pfam" id="PF01436">
    <property type="entry name" value="NHL"/>
    <property type="match status" value="2"/>
</dbReference>
<comment type="caution">
    <text evidence="5">The sequence shown here is derived from an EMBL/GenBank/DDBJ whole genome shotgun (WGS) entry which is preliminary data.</text>
</comment>
<accession>A0ABM8NHL9</accession>
<evidence type="ECO:0000256" key="4">
    <source>
        <dbReference type="SAM" id="SignalP"/>
    </source>
</evidence>
<keyword evidence="6" id="KW-1185">Reference proteome</keyword>
<dbReference type="Gene3D" id="2.120.10.30">
    <property type="entry name" value="TolB, C-terminal domain"/>
    <property type="match status" value="2"/>
</dbReference>
<dbReference type="PANTHER" id="PTHR13833">
    <property type="match status" value="1"/>
</dbReference>
<keyword evidence="4" id="KW-0732">Signal</keyword>
<dbReference type="InterPro" id="IPR011042">
    <property type="entry name" value="6-blade_b-propeller_TolB-like"/>
</dbReference>
<gene>
    <name evidence="5" type="primary">vgb</name>
    <name evidence="5" type="ORF">LMG28140_01785</name>
</gene>
<dbReference type="PROSITE" id="PS51257">
    <property type="entry name" value="PROKAR_LIPOPROTEIN"/>
    <property type="match status" value="1"/>
</dbReference>
<feature type="signal peptide" evidence="4">
    <location>
        <begin position="1"/>
        <end position="18"/>
    </location>
</feature>
<dbReference type="PANTHER" id="PTHR13833:SF71">
    <property type="entry name" value="NHL DOMAIN-CONTAINING PROTEIN"/>
    <property type="match status" value="1"/>
</dbReference>
<evidence type="ECO:0000313" key="5">
    <source>
        <dbReference type="EMBL" id="CAD6525966.1"/>
    </source>
</evidence>
<feature type="repeat" description="NHL" evidence="2">
    <location>
        <begin position="165"/>
        <end position="196"/>
    </location>
</feature>
<reference evidence="5 6" key="1">
    <citation type="submission" date="2020-10" db="EMBL/GenBank/DDBJ databases">
        <authorList>
            <person name="Peeters C."/>
        </authorList>
    </citation>
    <scope>NUCLEOTIDE SEQUENCE [LARGE SCALE GENOMIC DNA]</scope>
    <source>
        <strain evidence="5 6">LMG 28140</strain>
    </source>
</reference>
<proteinExistence type="predicted"/>
<dbReference type="PROSITE" id="PS51125">
    <property type="entry name" value="NHL"/>
    <property type="match status" value="1"/>
</dbReference>
<protein>
    <submittedName>
        <fullName evidence="5">Virginiamycin B lyase</fullName>
        <ecNumber evidence="5">4.2.99.-</ecNumber>
    </submittedName>
</protein>
<evidence type="ECO:0000256" key="2">
    <source>
        <dbReference type="PROSITE-ProRule" id="PRU00504"/>
    </source>
</evidence>
<keyword evidence="1" id="KW-0677">Repeat</keyword>
<sequence length="422" mass="42146">MKKIALSGALALALTACGGGSNDTNSPQGPQTQSSGQSGTGSSSGQQSTTGDNGTGTSTSQQAAVTIGGVLDATGVDGYFSIALSLNGAQALGVGGSSGSAVSGPFSLGTTLHDGDTYDVEISTQPIGFTKCAISNGSGTATANVTDISIVCGDATPQVSTLNAQFNTPTSVAVDSQGNVFVADPGANRVQKVASDGTVTTVYTGPDPDSVVVDSSDSLFVHDATTGMIYSFDSQGTQTTFVGPQTVLQNTGTLAPWPYGGVYFANYNDGTIVKYDPQGVATTIVTAGKLDHPVGLAYLYGKTLVAEAGAKNDIAAVFADGTVGLFSSNLSPSLVAPSGLTVGPEQKLFVVDGGANDLNWYSTGRPNAGGLLAGGVSGFADGNGAAARFLGPRCVVADRQGNLYVADSGNHVVRKITPVAPE</sequence>
<dbReference type="EMBL" id="CAJHCP010000004">
    <property type="protein sequence ID" value="CAD6525966.1"/>
    <property type="molecule type" value="Genomic_DNA"/>
</dbReference>
<evidence type="ECO:0000256" key="1">
    <source>
        <dbReference type="ARBA" id="ARBA00022737"/>
    </source>
</evidence>
<dbReference type="Proteomes" id="UP000598032">
    <property type="component" value="Unassembled WGS sequence"/>
</dbReference>
<name>A0ABM8NHL9_9BURK</name>
<evidence type="ECO:0000256" key="3">
    <source>
        <dbReference type="SAM" id="MobiDB-lite"/>
    </source>
</evidence>
<evidence type="ECO:0000313" key="6">
    <source>
        <dbReference type="Proteomes" id="UP000598032"/>
    </source>
</evidence>
<keyword evidence="5" id="KW-0456">Lyase</keyword>
<feature type="region of interest" description="Disordered" evidence="3">
    <location>
        <begin position="17"/>
        <end position="60"/>
    </location>
</feature>
<dbReference type="SUPFAM" id="SSF101898">
    <property type="entry name" value="NHL repeat"/>
    <property type="match status" value="1"/>
</dbReference>
<dbReference type="GO" id="GO:0016829">
    <property type="term" value="F:lyase activity"/>
    <property type="evidence" value="ECO:0007669"/>
    <property type="project" value="UniProtKB-KW"/>
</dbReference>
<dbReference type="EC" id="4.2.99.-" evidence="5"/>
<feature type="compositionally biased region" description="Low complexity" evidence="3">
    <location>
        <begin position="24"/>
        <end position="60"/>
    </location>
</feature>
<organism evidence="5 6">
    <name type="scientific">Paraburkholderia metrosideri</name>
    <dbReference type="NCBI Taxonomy" id="580937"/>
    <lineage>
        <taxon>Bacteria</taxon>
        <taxon>Pseudomonadati</taxon>
        <taxon>Pseudomonadota</taxon>
        <taxon>Betaproteobacteria</taxon>
        <taxon>Burkholderiales</taxon>
        <taxon>Burkholderiaceae</taxon>
        <taxon>Paraburkholderia</taxon>
    </lineage>
</organism>
<dbReference type="RefSeq" id="WP_201641911.1">
    <property type="nucleotide sequence ID" value="NZ_CAJHCP010000004.1"/>
</dbReference>
<dbReference type="InterPro" id="IPR001258">
    <property type="entry name" value="NHL_repeat"/>
</dbReference>
<feature type="chain" id="PRO_5045591204" evidence="4">
    <location>
        <begin position="19"/>
        <end position="422"/>
    </location>
</feature>